<evidence type="ECO:0000259" key="3">
    <source>
        <dbReference type="PROSITE" id="PS50887"/>
    </source>
</evidence>
<dbReference type="CDD" id="cd01949">
    <property type="entry name" value="GGDEF"/>
    <property type="match status" value="1"/>
</dbReference>
<feature type="transmembrane region" description="Helical" evidence="1">
    <location>
        <begin position="23"/>
        <end position="39"/>
    </location>
</feature>
<dbReference type="SUPFAM" id="SSF55073">
    <property type="entry name" value="Nucleotide cyclase"/>
    <property type="match status" value="1"/>
</dbReference>
<dbReference type="PANTHER" id="PTHR44757">
    <property type="entry name" value="DIGUANYLATE CYCLASE DGCP"/>
    <property type="match status" value="1"/>
</dbReference>
<keyword evidence="1" id="KW-0472">Membrane</keyword>
<keyword evidence="5" id="KW-1185">Reference proteome</keyword>
<name>A0ABV8V3W7_9GAMM</name>
<dbReference type="Pfam" id="PF00563">
    <property type="entry name" value="EAL"/>
    <property type="match status" value="1"/>
</dbReference>
<dbReference type="SUPFAM" id="SSF141868">
    <property type="entry name" value="EAL domain-like"/>
    <property type="match status" value="1"/>
</dbReference>
<protein>
    <submittedName>
        <fullName evidence="4">Bifunctional diguanylate cyclase/phosphodiesterase</fullName>
    </submittedName>
</protein>
<dbReference type="InterPro" id="IPR001633">
    <property type="entry name" value="EAL_dom"/>
</dbReference>
<dbReference type="InterPro" id="IPR052155">
    <property type="entry name" value="Biofilm_reg_signaling"/>
</dbReference>
<dbReference type="RefSeq" id="WP_290265644.1">
    <property type="nucleotide sequence ID" value="NZ_JAUFQG010000006.1"/>
</dbReference>
<dbReference type="PROSITE" id="PS50883">
    <property type="entry name" value="EAL"/>
    <property type="match status" value="1"/>
</dbReference>
<dbReference type="Pfam" id="PF00990">
    <property type="entry name" value="GGDEF"/>
    <property type="match status" value="1"/>
</dbReference>
<dbReference type="NCBIfam" id="TIGR00254">
    <property type="entry name" value="GGDEF"/>
    <property type="match status" value="1"/>
</dbReference>
<evidence type="ECO:0000259" key="2">
    <source>
        <dbReference type="PROSITE" id="PS50883"/>
    </source>
</evidence>
<evidence type="ECO:0000256" key="1">
    <source>
        <dbReference type="SAM" id="Phobius"/>
    </source>
</evidence>
<dbReference type="SMART" id="SM00267">
    <property type="entry name" value="GGDEF"/>
    <property type="match status" value="1"/>
</dbReference>
<dbReference type="CDD" id="cd01948">
    <property type="entry name" value="EAL"/>
    <property type="match status" value="1"/>
</dbReference>
<sequence>MTKGHKLPISELARFRAQRLKQVYWITLTGLGIAIFANWQISSDLPTLAILVLGECVLIWGLRDLKNNKINQAAAILLWTLSLSLTGSIVINSGLRDPALLAYPAILIFAALFGNTRLFVSLFSFLILSVIFVGASDIYQWKEFNQAALNWTAISDALIILLIIGLTVRFQAADLRNALTRLEHENEKFRVSEAKASYLAQYDSLTGLPNRALCENRFNLALHTLQRRGGICALLFIDLDNFKTINDSLGHSVGDAVLKTIADRITDNIRASDTACRFGGDEFIVILTDLQDATQAERISTKLLKALSKPLELEQHFIDTSASIGIVLAPQDGDSFDAYCKNADIAMYQAKADGKNLCRFFNDQMNTLSQERFELITGLRLAIKRQEFRLHYQPKIALDSGQWVGAEALLRWQHPEKGLLAPAVFMALAEETGLIIDIGKWVLQQACTQCRAWHDQGFASLDIAVNLSSVQFSRGNLEREVKKALKKSDLDGQFLELELTESLLLGDAEKVRIQVDKLRAHGVSFSIDDFGTGYSNLGYLSKFDIESLKIDQSFVRKILDSEQDLNITIAIINFAKSLGLTTVAEGIEDAEIMAKLAVLGCDLGQGYYWSKPLDAETFTSLLRQNHASSGQDSPTPAVPDLNH</sequence>
<feature type="transmembrane region" description="Helical" evidence="1">
    <location>
        <begin position="45"/>
        <end position="62"/>
    </location>
</feature>
<dbReference type="PROSITE" id="PS50887">
    <property type="entry name" value="GGDEF"/>
    <property type="match status" value="1"/>
</dbReference>
<feature type="domain" description="EAL" evidence="2">
    <location>
        <begin position="372"/>
        <end position="626"/>
    </location>
</feature>
<evidence type="ECO:0000313" key="4">
    <source>
        <dbReference type="EMBL" id="MFC4362159.1"/>
    </source>
</evidence>
<proteinExistence type="predicted"/>
<feature type="transmembrane region" description="Helical" evidence="1">
    <location>
        <begin position="107"/>
        <end position="135"/>
    </location>
</feature>
<dbReference type="Proteomes" id="UP001595840">
    <property type="component" value="Unassembled WGS sequence"/>
</dbReference>
<keyword evidence="1" id="KW-0812">Transmembrane</keyword>
<dbReference type="InterPro" id="IPR035919">
    <property type="entry name" value="EAL_sf"/>
</dbReference>
<feature type="transmembrane region" description="Helical" evidence="1">
    <location>
        <begin position="147"/>
        <end position="168"/>
    </location>
</feature>
<keyword evidence="1" id="KW-1133">Transmembrane helix</keyword>
<dbReference type="SMART" id="SM00052">
    <property type="entry name" value="EAL"/>
    <property type="match status" value="1"/>
</dbReference>
<accession>A0ABV8V3W7</accession>
<dbReference type="PANTHER" id="PTHR44757:SF2">
    <property type="entry name" value="BIOFILM ARCHITECTURE MAINTENANCE PROTEIN MBAA"/>
    <property type="match status" value="1"/>
</dbReference>
<feature type="domain" description="GGDEF" evidence="3">
    <location>
        <begin position="230"/>
        <end position="363"/>
    </location>
</feature>
<dbReference type="InterPro" id="IPR029787">
    <property type="entry name" value="Nucleotide_cyclase"/>
</dbReference>
<dbReference type="InterPro" id="IPR043128">
    <property type="entry name" value="Rev_trsase/Diguanyl_cyclase"/>
</dbReference>
<feature type="transmembrane region" description="Helical" evidence="1">
    <location>
        <begin position="74"/>
        <end position="95"/>
    </location>
</feature>
<reference evidence="5" key="1">
    <citation type="journal article" date="2019" name="Int. J. Syst. Evol. Microbiol.">
        <title>The Global Catalogue of Microorganisms (GCM) 10K type strain sequencing project: providing services to taxonomists for standard genome sequencing and annotation.</title>
        <authorList>
            <consortium name="The Broad Institute Genomics Platform"/>
            <consortium name="The Broad Institute Genome Sequencing Center for Infectious Disease"/>
            <person name="Wu L."/>
            <person name="Ma J."/>
        </authorList>
    </citation>
    <scope>NUCLEOTIDE SEQUENCE [LARGE SCALE GENOMIC DNA]</scope>
    <source>
        <strain evidence="5">CECT 8570</strain>
    </source>
</reference>
<comment type="caution">
    <text evidence="4">The sequence shown here is derived from an EMBL/GenBank/DDBJ whole genome shotgun (WGS) entry which is preliminary data.</text>
</comment>
<dbReference type="Gene3D" id="3.20.20.450">
    <property type="entry name" value="EAL domain"/>
    <property type="match status" value="1"/>
</dbReference>
<organism evidence="4 5">
    <name type="scientific">Simiduia curdlanivorans</name>
    <dbReference type="NCBI Taxonomy" id="1492769"/>
    <lineage>
        <taxon>Bacteria</taxon>
        <taxon>Pseudomonadati</taxon>
        <taxon>Pseudomonadota</taxon>
        <taxon>Gammaproteobacteria</taxon>
        <taxon>Cellvibrionales</taxon>
        <taxon>Cellvibrionaceae</taxon>
        <taxon>Simiduia</taxon>
    </lineage>
</organism>
<evidence type="ECO:0000313" key="5">
    <source>
        <dbReference type="Proteomes" id="UP001595840"/>
    </source>
</evidence>
<gene>
    <name evidence="4" type="ORF">ACFOX3_07595</name>
</gene>
<dbReference type="InterPro" id="IPR000160">
    <property type="entry name" value="GGDEF_dom"/>
</dbReference>
<dbReference type="Gene3D" id="3.30.70.270">
    <property type="match status" value="1"/>
</dbReference>
<dbReference type="EMBL" id="JBHSCX010000005">
    <property type="protein sequence ID" value="MFC4362159.1"/>
    <property type="molecule type" value="Genomic_DNA"/>
</dbReference>